<evidence type="ECO:0000256" key="8">
    <source>
        <dbReference type="SAM" id="Phobius"/>
    </source>
</evidence>
<evidence type="ECO:0000256" key="1">
    <source>
        <dbReference type="ARBA" id="ARBA00004429"/>
    </source>
</evidence>
<evidence type="ECO:0000256" key="7">
    <source>
        <dbReference type="RuleBase" id="RU369079"/>
    </source>
</evidence>
<protein>
    <submittedName>
        <fullName evidence="10">C4-dicarboxylate ABC transporter permease</fullName>
    </submittedName>
</protein>
<feature type="transmembrane region" description="Helical" evidence="8">
    <location>
        <begin position="176"/>
        <end position="202"/>
    </location>
</feature>
<comment type="subcellular location">
    <subcellularLocation>
        <location evidence="1 7">Cell inner membrane</location>
        <topology evidence="1 7">Multi-pass membrane protein</topology>
    </subcellularLocation>
</comment>
<comment type="function">
    <text evidence="7">Part of the tripartite ATP-independent periplasmic (TRAP) transport system.</text>
</comment>
<evidence type="ECO:0000313" key="10">
    <source>
        <dbReference type="EMBL" id="OQW50890.1"/>
    </source>
</evidence>
<dbReference type="EMBL" id="LWDL01000023">
    <property type="protein sequence ID" value="OQW50890.1"/>
    <property type="molecule type" value="Genomic_DNA"/>
</dbReference>
<keyword evidence="7" id="KW-0813">Transport</keyword>
<gene>
    <name evidence="10" type="ORF">A4S15_12805</name>
</gene>
<dbReference type="GO" id="GO:0005886">
    <property type="term" value="C:plasma membrane"/>
    <property type="evidence" value="ECO:0007669"/>
    <property type="project" value="UniProtKB-SubCell"/>
</dbReference>
<evidence type="ECO:0000313" key="11">
    <source>
        <dbReference type="Proteomes" id="UP000192872"/>
    </source>
</evidence>
<organism evidence="10 11">
    <name type="scientific">Candidatus Raskinella chloraquaticus</name>
    <dbReference type="NCBI Taxonomy" id="1951219"/>
    <lineage>
        <taxon>Bacteria</taxon>
        <taxon>Pseudomonadati</taxon>
        <taxon>Pseudomonadota</taxon>
        <taxon>Alphaproteobacteria</taxon>
        <taxon>Hyphomicrobiales</taxon>
        <taxon>Phreatobacteraceae</taxon>
        <taxon>Candidatus Raskinella</taxon>
    </lineage>
</organism>
<dbReference type="Proteomes" id="UP000192872">
    <property type="component" value="Unassembled WGS sequence"/>
</dbReference>
<feature type="domain" description="TRAP C4-dicarboxylate transport system permease DctM subunit" evidence="9">
    <location>
        <begin position="286"/>
        <end position="469"/>
    </location>
</feature>
<evidence type="ECO:0000256" key="2">
    <source>
        <dbReference type="ARBA" id="ARBA00022475"/>
    </source>
</evidence>
<feature type="transmembrane region" description="Helical" evidence="8">
    <location>
        <begin position="139"/>
        <end position="164"/>
    </location>
</feature>
<dbReference type="Pfam" id="PF06808">
    <property type="entry name" value="DctM"/>
    <property type="match status" value="2"/>
</dbReference>
<feature type="transmembrane region" description="Helical" evidence="8">
    <location>
        <begin position="298"/>
        <end position="318"/>
    </location>
</feature>
<keyword evidence="3 7" id="KW-0997">Cell inner membrane</keyword>
<dbReference type="PANTHER" id="PTHR33362:SF5">
    <property type="entry name" value="C4-DICARBOXYLATE TRAP TRANSPORTER LARGE PERMEASE PROTEIN DCTM"/>
    <property type="match status" value="1"/>
</dbReference>
<evidence type="ECO:0000256" key="5">
    <source>
        <dbReference type="ARBA" id="ARBA00022989"/>
    </source>
</evidence>
<feature type="transmembrane region" description="Helical" evidence="8">
    <location>
        <begin position="273"/>
        <end position="292"/>
    </location>
</feature>
<feature type="domain" description="TRAP C4-dicarboxylate transport system permease DctM subunit" evidence="9">
    <location>
        <begin position="11"/>
        <end position="279"/>
    </location>
</feature>
<dbReference type="InterPro" id="IPR004681">
    <property type="entry name" value="TRAP_DctM"/>
</dbReference>
<dbReference type="STRING" id="1827387.A4S15_12805"/>
<reference evidence="10 11" key="1">
    <citation type="journal article" date="2017" name="Water Res.">
        <title>Comammox in drinking water systems.</title>
        <authorList>
            <person name="Wang Y."/>
            <person name="Ma L."/>
            <person name="Mao Y."/>
            <person name="Jiang X."/>
            <person name="Xia Y."/>
            <person name="Yu K."/>
            <person name="Li B."/>
            <person name="Zhang T."/>
        </authorList>
    </citation>
    <scope>NUCLEOTIDE SEQUENCE [LARGE SCALE GENOMIC DNA]</scope>
    <source>
        <strain evidence="10">SG_bin8</strain>
    </source>
</reference>
<feature type="transmembrane region" description="Helical" evidence="8">
    <location>
        <begin position="445"/>
        <end position="467"/>
    </location>
</feature>
<keyword evidence="5 8" id="KW-1133">Transmembrane helix</keyword>
<dbReference type="RefSeq" id="WP_376802661.1">
    <property type="nucleotide sequence ID" value="NZ_DBNB01000025.1"/>
</dbReference>
<feature type="transmembrane region" description="Helical" evidence="8">
    <location>
        <begin position="248"/>
        <end position="266"/>
    </location>
</feature>
<feature type="transmembrane region" description="Helical" evidence="8">
    <location>
        <begin position="7"/>
        <end position="36"/>
    </location>
</feature>
<keyword evidence="2" id="KW-1003">Cell membrane</keyword>
<dbReference type="GO" id="GO:0022857">
    <property type="term" value="F:transmembrane transporter activity"/>
    <property type="evidence" value="ECO:0007669"/>
    <property type="project" value="UniProtKB-UniRule"/>
</dbReference>
<keyword evidence="4 8" id="KW-0812">Transmembrane</keyword>
<keyword evidence="6 8" id="KW-0472">Membrane</keyword>
<accession>A0A1W9HTU2</accession>
<evidence type="ECO:0000256" key="3">
    <source>
        <dbReference type="ARBA" id="ARBA00022519"/>
    </source>
</evidence>
<evidence type="ECO:0000256" key="4">
    <source>
        <dbReference type="ARBA" id="ARBA00022692"/>
    </source>
</evidence>
<evidence type="ECO:0000259" key="9">
    <source>
        <dbReference type="Pfam" id="PF06808"/>
    </source>
</evidence>
<feature type="transmembrane region" description="Helical" evidence="8">
    <location>
        <begin position="223"/>
        <end position="242"/>
    </location>
</feature>
<dbReference type="InterPro" id="IPR010656">
    <property type="entry name" value="DctM"/>
</dbReference>
<feature type="transmembrane region" description="Helical" evidence="8">
    <location>
        <begin position="368"/>
        <end position="401"/>
    </location>
</feature>
<feature type="transmembrane region" description="Helical" evidence="8">
    <location>
        <begin position="330"/>
        <end position="348"/>
    </location>
</feature>
<proteinExistence type="predicted"/>
<sequence>MTPSIAALILLGIMFFSLTMGVWIGISLAAVGFIAMELMTTRPIGLNFASSLWSSNNSWTLTALPMFIWMGEILFRSKLAEDMFRGLAPWVQGLPGRLLHTNVFGCGIFAAISGSSAATAATIGKMTIPELRKRGYDDFMLVGSLAGSGTLGLLIPPSIIMIVYGVAAEVSIARLFIAGVIPGILLMLIFSVIVAAYALLYPQKIPPRDAMMSLSEKLWESRRLIPTVLLIFLVLGSIYGGLATPTESAVLGVVGALVLSGIDTLMERRHMAVLAAALALAVVLGASGVAQWDQVGSLFVVGLLVYTAAVGGISWSVFKESALGATRTNCMIALILSGAAFLSTAMGFTGLPRLFADWIVGLNLGQAGFIAALTIVFMIMGCFIDGISMVVLTTAVILPAVKAAGIDLLWFGIFVVLVVEMAQITPPVGFNLYVLQSLAQKSMGYVALASLPFFIGMIVMVAIVYAVPDLVSWLPNQMLGRK</sequence>
<dbReference type="PANTHER" id="PTHR33362">
    <property type="entry name" value="SIALIC ACID TRAP TRANSPORTER PERMEASE PROTEIN SIAT-RELATED"/>
    <property type="match status" value="1"/>
</dbReference>
<comment type="caution">
    <text evidence="10">The sequence shown here is derived from an EMBL/GenBank/DDBJ whole genome shotgun (WGS) entry which is preliminary data.</text>
</comment>
<name>A0A1W9HTU2_9HYPH</name>
<evidence type="ECO:0000256" key="6">
    <source>
        <dbReference type="ARBA" id="ARBA00023136"/>
    </source>
</evidence>
<feature type="transmembrane region" description="Helical" evidence="8">
    <location>
        <begin position="408"/>
        <end position="425"/>
    </location>
</feature>
<dbReference type="AlphaFoldDB" id="A0A1W9HTU2"/>